<dbReference type="AlphaFoldDB" id="A0A1H9I3C6"/>
<organism evidence="4 5">
    <name type="scientific">Thalassovita taeanensis</name>
    <dbReference type="NCBI Taxonomy" id="657014"/>
    <lineage>
        <taxon>Bacteria</taxon>
        <taxon>Pseudomonadati</taxon>
        <taxon>Pseudomonadota</taxon>
        <taxon>Alphaproteobacteria</taxon>
        <taxon>Rhodobacterales</taxon>
        <taxon>Roseobacteraceae</taxon>
        <taxon>Thalassovita</taxon>
    </lineage>
</organism>
<dbReference type="Proteomes" id="UP000198634">
    <property type="component" value="Unassembled WGS sequence"/>
</dbReference>
<evidence type="ECO:0000313" key="5">
    <source>
        <dbReference type="Proteomes" id="UP000198634"/>
    </source>
</evidence>
<evidence type="ECO:0000259" key="3">
    <source>
        <dbReference type="Pfam" id="PF01323"/>
    </source>
</evidence>
<dbReference type="STRING" id="657014.SAMN04488092_11123"/>
<dbReference type="EMBL" id="FOEP01000011">
    <property type="protein sequence ID" value="SEQ69037.1"/>
    <property type="molecule type" value="Genomic_DNA"/>
</dbReference>
<comment type="catalytic activity">
    <reaction evidence="1">
        <text>2-hydroxychromene-2-carboxylate = (3E)-4-(2-hydroxyphenyl)-2-oxobut-3-enoate</text>
        <dbReference type="Rhea" id="RHEA:27401"/>
        <dbReference type="ChEBI" id="CHEBI:59350"/>
        <dbReference type="ChEBI" id="CHEBI:59353"/>
        <dbReference type="EC" id="5.99.1.4"/>
    </reaction>
</comment>
<dbReference type="PANTHER" id="PTHR42943">
    <property type="entry name" value="GLUTATHIONE S-TRANSFERASE KAPPA"/>
    <property type="match status" value="1"/>
</dbReference>
<dbReference type="RefSeq" id="WP_090270458.1">
    <property type="nucleotide sequence ID" value="NZ_FOEP01000011.1"/>
</dbReference>
<dbReference type="InterPro" id="IPR044087">
    <property type="entry name" value="NahD-like"/>
</dbReference>
<proteinExistence type="inferred from homology"/>
<comment type="similarity">
    <text evidence="1">Belongs to the GST superfamily. NadH family.</text>
</comment>
<evidence type="ECO:0000313" key="4">
    <source>
        <dbReference type="EMBL" id="SEQ69037.1"/>
    </source>
</evidence>
<dbReference type="InterPro" id="IPR001853">
    <property type="entry name" value="DSBA-like_thioredoxin_dom"/>
</dbReference>
<name>A0A1H9I3C6_9RHOB</name>
<dbReference type="GO" id="GO:0004602">
    <property type="term" value="F:glutathione peroxidase activity"/>
    <property type="evidence" value="ECO:0007669"/>
    <property type="project" value="TreeGrafter"/>
</dbReference>
<sequence>MAHIDYFFSTLSPYAYLAGKRLEELTRRHGAKITYKPFDIMSLFPRTGGAPVPQRHASRVEYRAQELPRQARKVGLTLNMKPKYWPVNAAPSSYAIIAAQNAGGGDVGALVHGLLRASWGEERDISDEGVIRASLTEAGFDPSLADSGLLVGAETYAANLEEAVAQGVFGSPFYVVDSGQKFWGQDRLDDLDLHLAGKL</sequence>
<dbReference type="GO" id="GO:0004364">
    <property type="term" value="F:glutathione transferase activity"/>
    <property type="evidence" value="ECO:0007669"/>
    <property type="project" value="TreeGrafter"/>
</dbReference>
<protein>
    <recommendedName>
        <fullName evidence="1">2-hydroxychromene-2-carboxylate isomerase</fullName>
        <ecNumber evidence="1">5.99.1.4</ecNumber>
    </recommendedName>
</protein>
<dbReference type="GO" id="GO:0018845">
    <property type="term" value="F:2-hydroxychromene-2-carboxylate isomerase activity"/>
    <property type="evidence" value="ECO:0007669"/>
    <property type="project" value="UniProtKB-UniRule"/>
</dbReference>
<dbReference type="PANTHER" id="PTHR42943:SF13">
    <property type="entry name" value="GLUTATHIONE S-TRANSFERASE KAPPA-RELATED"/>
    <property type="match status" value="1"/>
</dbReference>
<dbReference type="GO" id="GO:1901170">
    <property type="term" value="P:naphthalene catabolic process"/>
    <property type="evidence" value="ECO:0007669"/>
    <property type="project" value="InterPro"/>
</dbReference>
<dbReference type="SUPFAM" id="SSF52833">
    <property type="entry name" value="Thioredoxin-like"/>
    <property type="match status" value="1"/>
</dbReference>
<gene>
    <name evidence="4" type="ORF">SAMN04488092_11123</name>
</gene>
<keyword evidence="5" id="KW-1185">Reference proteome</keyword>
<evidence type="ECO:0000256" key="2">
    <source>
        <dbReference type="PIRSR" id="PIRSR006386-1"/>
    </source>
</evidence>
<dbReference type="PIRSF" id="PIRSF006386">
    <property type="entry name" value="HCCAis_GSTk"/>
    <property type="match status" value="1"/>
</dbReference>
<dbReference type="OrthoDB" id="5244108at2"/>
<dbReference type="Gene3D" id="3.40.30.10">
    <property type="entry name" value="Glutaredoxin"/>
    <property type="match status" value="1"/>
</dbReference>
<dbReference type="InterPro" id="IPR051924">
    <property type="entry name" value="GST_Kappa/NadH"/>
</dbReference>
<evidence type="ECO:0000256" key="1">
    <source>
        <dbReference type="PIRNR" id="PIRNR006386"/>
    </source>
</evidence>
<dbReference type="CDD" id="cd03022">
    <property type="entry name" value="DsbA_HCCA_Iso"/>
    <property type="match status" value="1"/>
</dbReference>
<dbReference type="EC" id="5.99.1.4" evidence="1"/>
<reference evidence="4 5" key="1">
    <citation type="submission" date="2016-10" db="EMBL/GenBank/DDBJ databases">
        <authorList>
            <person name="de Groot N.N."/>
        </authorList>
    </citation>
    <scope>NUCLEOTIDE SEQUENCE [LARGE SCALE GENOMIC DNA]</scope>
    <source>
        <strain evidence="4 5">DSM 22007</strain>
    </source>
</reference>
<dbReference type="GO" id="GO:0006749">
    <property type="term" value="P:glutathione metabolic process"/>
    <property type="evidence" value="ECO:0007669"/>
    <property type="project" value="TreeGrafter"/>
</dbReference>
<accession>A0A1H9I3C6</accession>
<keyword evidence="1 4" id="KW-0413">Isomerase</keyword>
<feature type="active site" description="Nucleophile" evidence="2">
    <location>
        <position position="12"/>
    </location>
</feature>
<feature type="domain" description="DSBA-like thioredoxin" evidence="3">
    <location>
        <begin position="4"/>
        <end position="195"/>
    </location>
</feature>
<dbReference type="Pfam" id="PF01323">
    <property type="entry name" value="DSBA"/>
    <property type="match status" value="1"/>
</dbReference>
<dbReference type="InterPro" id="IPR014440">
    <property type="entry name" value="HCCAis_GSTk"/>
</dbReference>
<dbReference type="InterPro" id="IPR036249">
    <property type="entry name" value="Thioredoxin-like_sf"/>
</dbReference>